<evidence type="ECO:0000313" key="1">
    <source>
        <dbReference type="EMBL" id="TCL69311.1"/>
    </source>
</evidence>
<organism evidence="1 2">
    <name type="scientific">Hydrogenispora ethanolica</name>
    <dbReference type="NCBI Taxonomy" id="1082276"/>
    <lineage>
        <taxon>Bacteria</taxon>
        <taxon>Bacillati</taxon>
        <taxon>Bacillota</taxon>
        <taxon>Hydrogenispora</taxon>
    </lineage>
</organism>
<name>A0A4R1RS65_HYDET</name>
<protein>
    <submittedName>
        <fullName evidence="1">Uncharacterized protein</fullName>
    </submittedName>
</protein>
<dbReference type="AlphaFoldDB" id="A0A4R1RS65"/>
<dbReference type="Proteomes" id="UP000295008">
    <property type="component" value="Unassembled WGS sequence"/>
</dbReference>
<evidence type="ECO:0000313" key="2">
    <source>
        <dbReference type="Proteomes" id="UP000295008"/>
    </source>
</evidence>
<keyword evidence="2" id="KW-1185">Reference proteome</keyword>
<gene>
    <name evidence="1" type="ORF">EDC14_10128</name>
</gene>
<accession>A0A4R1RS65</accession>
<comment type="caution">
    <text evidence="1">The sequence shown here is derived from an EMBL/GenBank/DDBJ whole genome shotgun (WGS) entry which is preliminary data.</text>
</comment>
<proteinExistence type="predicted"/>
<reference evidence="1 2" key="1">
    <citation type="submission" date="2019-03" db="EMBL/GenBank/DDBJ databases">
        <title>Genomic Encyclopedia of Type Strains, Phase IV (KMG-IV): sequencing the most valuable type-strain genomes for metagenomic binning, comparative biology and taxonomic classification.</title>
        <authorList>
            <person name="Goeker M."/>
        </authorList>
    </citation>
    <scope>NUCLEOTIDE SEQUENCE [LARGE SCALE GENOMIC DNA]</scope>
    <source>
        <strain evidence="1 2">LX-B</strain>
    </source>
</reference>
<dbReference type="EMBL" id="SLUN01000012">
    <property type="protein sequence ID" value="TCL69311.1"/>
    <property type="molecule type" value="Genomic_DNA"/>
</dbReference>
<sequence length="98" mass="11250">MERKNGQVFQFRKAGKYYNVRMQALETAAPGDPMKVSGEIPSELEKVGYFPEMIIGLNVRNELGQEFQVTDAEFAVDDEGRRIIQNLWLDPRPETDND</sequence>